<keyword evidence="6" id="KW-0812">Transmembrane</keyword>
<keyword evidence="4" id="KW-0175">Coiled coil</keyword>
<dbReference type="STRING" id="655863.F0XGW5"/>
<dbReference type="InterPro" id="IPR033379">
    <property type="entry name" value="Acid_Pase_AS"/>
</dbReference>
<reference evidence="8 9" key="1">
    <citation type="journal article" date="2011" name="Proc. Natl. Acad. Sci. U.S.A.">
        <title>Genome and transcriptome analyses of the mountain pine beetle-fungal symbiont Grosmannia clavigera, a lodgepole pine pathogen.</title>
        <authorList>
            <person name="DiGuistini S."/>
            <person name="Wang Y."/>
            <person name="Liao N.Y."/>
            <person name="Taylor G."/>
            <person name="Tanguay P."/>
            <person name="Feau N."/>
            <person name="Henrissat B."/>
            <person name="Chan S.K."/>
            <person name="Hesse-Orce U."/>
            <person name="Alamouti S.M."/>
            <person name="Tsui C.K.M."/>
            <person name="Docking R.T."/>
            <person name="Levasseur A."/>
            <person name="Haridas S."/>
            <person name="Robertson G."/>
            <person name="Birol I."/>
            <person name="Holt R.A."/>
            <person name="Marra M.A."/>
            <person name="Hamelin R.C."/>
            <person name="Hirst M."/>
            <person name="Jones S.J.M."/>
            <person name="Bohlmann J."/>
            <person name="Breuil C."/>
        </authorList>
    </citation>
    <scope>NUCLEOTIDE SEQUENCE [LARGE SCALE GENOMIC DNA]</scope>
    <source>
        <strain evidence="9">kw1407 / UAMH 11150</strain>
    </source>
</reference>
<accession>F0XGW5</accession>
<organism evidence="9">
    <name type="scientific">Grosmannia clavigera (strain kw1407 / UAMH 11150)</name>
    <name type="common">Blue stain fungus</name>
    <name type="synonym">Graphiocladiella clavigera</name>
    <dbReference type="NCBI Taxonomy" id="655863"/>
    <lineage>
        <taxon>Eukaryota</taxon>
        <taxon>Fungi</taxon>
        <taxon>Dikarya</taxon>
        <taxon>Ascomycota</taxon>
        <taxon>Pezizomycotina</taxon>
        <taxon>Sordariomycetes</taxon>
        <taxon>Sordariomycetidae</taxon>
        <taxon>Ophiostomatales</taxon>
        <taxon>Ophiostomataceae</taxon>
        <taxon>Leptographium</taxon>
    </lineage>
</organism>
<keyword evidence="3" id="KW-0378">Hydrolase</keyword>
<dbReference type="EC" id="3.1.3.8" evidence="2"/>
<dbReference type="PANTHER" id="PTHR20963">
    <property type="entry name" value="MULTIPLE INOSITOL POLYPHOSPHATE PHOSPHATASE-RELATED"/>
    <property type="match status" value="1"/>
</dbReference>
<dbReference type="PROSITE" id="PS00778">
    <property type="entry name" value="HIS_ACID_PHOSPHAT_2"/>
    <property type="match status" value="1"/>
</dbReference>
<dbReference type="Pfam" id="PF00328">
    <property type="entry name" value="His_Phos_2"/>
    <property type="match status" value="1"/>
</dbReference>
<dbReference type="GeneID" id="25975654"/>
<dbReference type="PANTHER" id="PTHR20963:SF24">
    <property type="entry name" value="3-PHYTASE B"/>
    <property type="match status" value="1"/>
</dbReference>
<keyword evidence="6" id="KW-0472">Membrane</keyword>
<dbReference type="CDD" id="cd07061">
    <property type="entry name" value="HP_HAP_like"/>
    <property type="match status" value="1"/>
</dbReference>
<keyword evidence="6" id="KW-1133">Transmembrane helix</keyword>
<dbReference type="HOGENOM" id="CLU_328197_0_0_1"/>
<dbReference type="GO" id="GO:0016158">
    <property type="term" value="F:inositol hexakisphosphate 3-phosphatase activity"/>
    <property type="evidence" value="ECO:0007669"/>
    <property type="project" value="UniProtKB-EC"/>
</dbReference>
<dbReference type="Gene3D" id="3.40.50.1240">
    <property type="entry name" value="Phosphoglycerate mutase-like"/>
    <property type="match status" value="1"/>
</dbReference>
<feature type="region of interest" description="Disordered" evidence="5">
    <location>
        <begin position="1"/>
        <end position="36"/>
    </location>
</feature>
<protein>
    <recommendedName>
        <fullName evidence="2">3-phytase</fullName>
        <ecNumber evidence="2">3.1.3.8</ecNumber>
    </recommendedName>
</protein>
<feature type="compositionally biased region" description="Polar residues" evidence="5">
    <location>
        <begin position="1"/>
        <end position="26"/>
    </location>
</feature>
<evidence type="ECO:0000313" key="8">
    <source>
        <dbReference type="EMBL" id="EFX02713.1"/>
    </source>
</evidence>
<name>F0XGW5_GROCL</name>
<feature type="domain" description="DUF6594" evidence="7">
    <location>
        <begin position="50"/>
        <end position="270"/>
    </location>
</feature>
<dbReference type="GO" id="GO:0003993">
    <property type="term" value="F:acid phosphatase activity"/>
    <property type="evidence" value="ECO:0007669"/>
    <property type="project" value="TreeGrafter"/>
</dbReference>
<evidence type="ECO:0000256" key="2">
    <source>
        <dbReference type="ARBA" id="ARBA00012632"/>
    </source>
</evidence>
<feature type="transmembrane region" description="Helical" evidence="6">
    <location>
        <begin position="264"/>
        <end position="283"/>
    </location>
</feature>
<sequence>MSTGISAASSLTQTPSAEQSSTSSFPPSLDAQEEPSLEEIQLKPWKFIGYNGYSKFIASDTDFFIVRRFDTLNARVTLALQDQISALEEELAELDKKYSRRDAEDVNNDKHILQQSSLRQFSKAPMRDIKNIRTWQCNYDNAAISERGYLTHEEDLICVVKKDKMPLRRMIDSSRRLRTLRIWRQPSKDGSPPDDDTVQYYLDKRMDDFATGVIIAVGIFMLITPLWVLQFMANTTMKLVVITVFILAFLLMLSFAMASKPFEALGATAASIIISFTMGLGSAKDAVRSFLDRDFRYQRLAETSTNSHDRRGHFSRLRRQPRGLLPQTESGNESGSVSGVWARSNRSLLKLSLMTVSIILVSYLGITFSRASKVIKGASCDTVDHGYQCYASVAQQWGQYAPFFSVPSPTDSAVAGDVSGGTDHVLDAAELPPNCHFTFAQVLSRHGGRDPTAGKSIAYGALIEHIQDSVERFSDGPDGKFAFLADYSYQLGADELTVFGERQMVHSGEHFFNRYRSLVVSLSSSTSSASSVVMPFVRSAGQHRVLVSAIDWIHGFHKARKQDPAFATEQLSATAEQPLVVIPEESGFNNTLSYNGLCKAFSGRAGLQAQRTYAETFVPDITARLNRGLPGSNISDVDTIALMDLCPFETIANGDDDTDGADGKTSGGQRLSPFCDLFSETEWQRYDYFQTLGKWYGYGDGSALGGTQGVGYVNELVARLTKTPVVDHTTTNRSLDADPATFPLNATLYADFSHDNDMANIFAALGLYNGSDDAIAGFSAPLQPSNTTRTEPGDMRGYAASWVVPFAARMYVEKMVCDGGNDGNDGSEELVRVLVNDRVVPLVRCGADQLGRCTLSRFIDSLAFARSGGHWDDCFA</sequence>
<dbReference type="eggNOG" id="KOG1382">
    <property type="taxonomic scope" value="Eukaryota"/>
</dbReference>
<keyword evidence="9" id="KW-1185">Reference proteome</keyword>
<evidence type="ECO:0000259" key="7">
    <source>
        <dbReference type="Pfam" id="PF20237"/>
    </source>
</evidence>
<evidence type="ECO:0000256" key="4">
    <source>
        <dbReference type="SAM" id="Coils"/>
    </source>
</evidence>
<dbReference type="InterPro" id="IPR029033">
    <property type="entry name" value="His_PPase_superfam"/>
</dbReference>
<evidence type="ECO:0000256" key="6">
    <source>
        <dbReference type="SAM" id="Phobius"/>
    </source>
</evidence>
<dbReference type="RefSeq" id="XP_014172195.1">
    <property type="nucleotide sequence ID" value="XM_014316720.1"/>
</dbReference>
<evidence type="ECO:0000313" key="9">
    <source>
        <dbReference type="Proteomes" id="UP000007796"/>
    </source>
</evidence>
<dbReference type="InterPro" id="IPR046529">
    <property type="entry name" value="DUF6594"/>
</dbReference>
<dbReference type="SUPFAM" id="SSF53254">
    <property type="entry name" value="Phosphoglycerate mutase-like"/>
    <property type="match status" value="1"/>
</dbReference>
<comment type="similarity">
    <text evidence="1">Belongs to the histidine acid phosphatase family.</text>
</comment>
<feature type="transmembrane region" description="Helical" evidence="6">
    <location>
        <begin position="239"/>
        <end position="258"/>
    </location>
</feature>
<evidence type="ECO:0000256" key="3">
    <source>
        <dbReference type="ARBA" id="ARBA00022801"/>
    </source>
</evidence>
<feature type="transmembrane region" description="Helical" evidence="6">
    <location>
        <begin position="348"/>
        <end position="366"/>
    </location>
</feature>
<proteinExistence type="inferred from homology"/>
<evidence type="ECO:0000256" key="1">
    <source>
        <dbReference type="ARBA" id="ARBA00005375"/>
    </source>
</evidence>
<feature type="coiled-coil region" evidence="4">
    <location>
        <begin position="77"/>
        <end position="104"/>
    </location>
</feature>
<gene>
    <name evidence="8" type="ORF">CMQ_2642</name>
</gene>
<dbReference type="AlphaFoldDB" id="F0XGW5"/>
<dbReference type="InParanoid" id="F0XGW5"/>
<dbReference type="InterPro" id="IPR000560">
    <property type="entry name" value="His_Pase_clade-2"/>
</dbReference>
<dbReference type="OrthoDB" id="6509975at2759"/>
<dbReference type="Pfam" id="PF20237">
    <property type="entry name" value="DUF6594"/>
    <property type="match status" value="1"/>
</dbReference>
<feature type="transmembrane region" description="Helical" evidence="6">
    <location>
        <begin position="209"/>
        <end position="227"/>
    </location>
</feature>
<evidence type="ECO:0000256" key="5">
    <source>
        <dbReference type="SAM" id="MobiDB-lite"/>
    </source>
</evidence>
<dbReference type="Proteomes" id="UP000007796">
    <property type="component" value="Unassembled WGS sequence"/>
</dbReference>
<dbReference type="EMBL" id="GL629769">
    <property type="protein sequence ID" value="EFX02713.1"/>
    <property type="molecule type" value="Genomic_DNA"/>
</dbReference>